<comment type="caution">
    <text evidence="4">The sequence shown here is derived from an EMBL/GenBank/DDBJ whole genome shotgun (WGS) entry which is preliminary data.</text>
</comment>
<dbReference type="PANTHER" id="PTHR34384:SF5">
    <property type="entry name" value="L-2,3-DIAMINOPROPANOATE--CITRATE LIGASE"/>
    <property type="match status" value="1"/>
</dbReference>
<evidence type="ECO:0000259" key="2">
    <source>
        <dbReference type="Pfam" id="PF04183"/>
    </source>
</evidence>
<dbReference type="Proteomes" id="UP000054600">
    <property type="component" value="Unassembled WGS sequence"/>
</dbReference>
<dbReference type="Pfam" id="PF06276">
    <property type="entry name" value="FhuF"/>
    <property type="match status" value="1"/>
</dbReference>
<dbReference type="Gene3D" id="1.10.510.40">
    <property type="match status" value="1"/>
</dbReference>
<dbReference type="InterPro" id="IPR022770">
    <property type="entry name" value="IucA/IucC-like_C"/>
</dbReference>
<gene>
    <name evidence="4" type="ORF">Lsha_2417</name>
</gene>
<sequence length="580" mass="66975">MKITSKIYQELNYQVQNLLFEQGLNLSAKKIAELINTASQQCVDRLHHAAVNEQLSAETMLTTSVDDYIDLLKQQQKKQNPTSLFNRWSTLEQELKDSIENQVLALAYHEHWQQHLQQEAQGYPSLWTSLCAQYEKQEQLMFLEQWGCTGHPYHPNFRTKTGFNKREVIHYSPEFNAEVPIHWAALHRSIAFTSIDETSYSLLFIQHFPEAYQSWRQRVAQMQHNPDDYLPLPVHPWQWENTLRNLCAPLIESGLLLVVKHLQNTRPSMSFRTMMTSGSYSPHLKLAVAVHTTSSLRTVSPASVSNSSVLSTWIEELLARHHYYNERLFIARDLAGINSTHPAIPAHGKKQLAMIVRENPLQRIKASQQLVPLAALFALSPVKKAPLLIEIIEASRLNPVSYFKQYCRAVLEGQMHLLLHYGLALEAHQQNTLVIFEQHKPAGLVIRDLGGIKICLHPLYDRILKPELHPDSTITCTELQGLSNTFIHGNLLSNLTPFIQCLHEYYGFPTALFWKQVRQLIEELLQSVKAELPAEMYQWHEEHFLSLPWQQKSLLRMRLNLDQDEMLYSTVDNPLSQIHD</sequence>
<feature type="domain" description="Aerobactin siderophore biosynthesis IucA/IucC N-terminal" evidence="2">
    <location>
        <begin position="140"/>
        <end position="378"/>
    </location>
</feature>
<dbReference type="InterPro" id="IPR007310">
    <property type="entry name" value="Aerobactin_biosyn_IucA/IucC_N"/>
</dbReference>
<dbReference type="STRING" id="1122169.Lsha_2417"/>
<dbReference type="AlphaFoldDB" id="A0A0W0YKZ6"/>
<dbReference type="Pfam" id="PF04183">
    <property type="entry name" value="IucA_IucC"/>
    <property type="match status" value="1"/>
</dbReference>
<name>A0A0W0YKZ6_9GAMM</name>
<dbReference type="PATRIC" id="fig|1122169.6.peg.2771"/>
<dbReference type="GO" id="GO:0019290">
    <property type="term" value="P:siderophore biosynthetic process"/>
    <property type="evidence" value="ECO:0007669"/>
    <property type="project" value="InterPro"/>
</dbReference>
<feature type="domain" description="Aerobactin siderophore biosynthesis IucA/IucC-like C-terminal" evidence="3">
    <location>
        <begin position="402"/>
        <end position="564"/>
    </location>
</feature>
<reference evidence="4 5" key="1">
    <citation type="submission" date="2015-11" db="EMBL/GenBank/DDBJ databases">
        <title>Genomic analysis of 38 Legionella species identifies large and diverse effector repertoires.</title>
        <authorList>
            <person name="Burstein D."/>
            <person name="Amaro F."/>
            <person name="Zusman T."/>
            <person name="Lifshitz Z."/>
            <person name="Cohen O."/>
            <person name="Gilbert J.A."/>
            <person name="Pupko T."/>
            <person name="Shuman H.A."/>
            <person name="Segal G."/>
        </authorList>
    </citation>
    <scope>NUCLEOTIDE SEQUENCE [LARGE SCALE GENOMIC DNA]</scope>
    <source>
        <strain evidence="4 5">ATCC 49655</strain>
    </source>
</reference>
<dbReference type="EMBL" id="LNYW01000066">
    <property type="protein sequence ID" value="KTD57576.1"/>
    <property type="molecule type" value="Genomic_DNA"/>
</dbReference>
<evidence type="ECO:0000256" key="1">
    <source>
        <dbReference type="ARBA" id="ARBA00007832"/>
    </source>
</evidence>
<evidence type="ECO:0000313" key="5">
    <source>
        <dbReference type="Proteomes" id="UP000054600"/>
    </source>
</evidence>
<dbReference type="RefSeq" id="WP_018578362.1">
    <property type="nucleotide sequence ID" value="NZ_KB892434.1"/>
</dbReference>
<comment type="similarity">
    <text evidence="1">Belongs to the IucA/IucC family.</text>
</comment>
<dbReference type="GO" id="GO:0016881">
    <property type="term" value="F:acid-amino acid ligase activity"/>
    <property type="evidence" value="ECO:0007669"/>
    <property type="project" value="UniProtKB-ARBA"/>
</dbReference>
<dbReference type="PANTHER" id="PTHR34384">
    <property type="entry name" value="L-2,3-DIAMINOPROPANOATE--CITRATE LIGASE"/>
    <property type="match status" value="1"/>
</dbReference>
<evidence type="ECO:0000313" key="4">
    <source>
        <dbReference type="EMBL" id="KTD57576.1"/>
    </source>
</evidence>
<dbReference type="eggNOG" id="COG4264">
    <property type="taxonomic scope" value="Bacteria"/>
</dbReference>
<evidence type="ECO:0000259" key="3">
    <source>
        <dbReference type="Pfam" id="PF06276"/>
    </source>
</evidence>
<organism evidence="4 5">
    <name type="scientific">Legionella shakespearei DSM 23087</name>
    <dbReference type="NCBI Taxonomy" id="1122169"/>
    <lineage>
        <taxon>Bacteria</taxon>
        <taxon>Pseudomonadati</taxon>
        <taxon>Pseudomonadota</taxon>
        <taxon>Gammaproteobacteria</taxon>
        <taxon>Legionellales</taxon>
        <taxon>Legionellaceae</taxon>
        <taxon>Legionella</taxon>
    </lineage>
</organism>
<keyword evidence="5" id="KW-1185">Reference proteome</keyword>
<protein>
    <submittedName>
        <fullName evidence="4">Siderophore biosynthetic enzyme FrgA</fullName>
    </submittedName>
</protein>
<proteinExistence type="inferred from homology"/>
<accession>A0A0W0YKZ6</accession>
<dbReference type="InterPro" id="IPR037455">
    <property type="entry name" value="LucA/IucC-like"/>
</dbReference>